<keyword evidence="2" id="KW-1185">Reference proteome</keyword>
<dbReference type="Proteomes" id="UP000248395">
    <property type="component" value="Unassembled WGS sequence"/>
</dbReference>
<protein>
    <submittedName>
        <fullName evidence="1">Uncharacterized protein</fullName>
    </submittedName>
</protein>
<comment type="caution">
    <text evidence="1">The sequence shown here is derived from an EMBL/GenBank/DDBJ whole genome shotgun (WGS) entry which is preliminary data.</text>
</comment>
<accession>A0A318K605</accession>
<name>A0A318K605_9NEIS</name>
<reference evidence="1 2" key="1">
    <citation type="submission" date="2018-05" db="EMBL/GenBank/DDBJ databases">
        <title>Genomic Encyclopedia of Type Strains, Phase IV (KMG-IV): sequencing the most valuable type-strain genomes for metagenomic binning, comparative biology and taxonomic classification.</title>
        <authorList>
            <person name="Goeker M."/>
        </authorList>
    </citation>
    <scope>NUCLEOTIDE SEQUENCE [LARGE SCALE GENOMIC DNA]</scope>
    <source>
        <strain evidence="1 2">DSM 25134</strain>
    </source>
</reference>
<evidence type="ECO:0000313" key="1">
    <source>
        <dbReference type="EMBL" id="PXX49396.1"/>
    </source>
</evidence>
<dbReference type="RefSeq" id="WP_158527691.1">
    <property type="nucleotide sequence ID" value="NZ_LNQU01000005.1"/>
</dbReference>
<organism evidence="1 2">
    <name type="scientific">Aquitalea magnusonii</name>
    <dbReference type="NCBI Taxonomy" id="332411"/>
    <lineage>
        <taxon>Bacteria</taxon>
        <taxon>Pseudomonadati</taxon>
        <taxon>Pseudomonadota</taxon>
        <taxon>Betaproteobacteria</taxon>
        <taxon>Neisseriales</taxon>
        <taxon>Chromobacteriaceae</taxon>
        <taxon>Aquitalea</taxon>
    </lineage>
</organism>
<gene>
    <name evidence="1" type="ORF">DFR38_10436</name>
</gene>
<sequence length="57" mass="6170">MTALRPVQQHKATPAAFSLLDSSLTDQTARELRAAGYAIKSPSFHNGRAVYAVIKRG</sequence>
<evidence type="ECO:0000313" key="2">
    <source>
        <dbReference type="Proteomes" id="UP000248395"/>
    </source>
</evidence>
<proteinExistence type="predicted"/>
<dbReference type="EMBL" id="QJKC01000004">
    <property type="protein sequence ID" value="PXX49396.1"/>
    <property type="molecule type" value="Genomic_DNA"/>
</dbReference>
<dbReference type="AlphaFoldDB" id="A0A318K605"/>